<dbReference type="PANTHER" id="PTHR19353">
    <property type="entry name" value="FATTY ACID DESATURASE 2"/>
    <property type="match status" value="1"/>
</dbReference>
<dbReference type="InterPro" id="IPR005804">
    <property type="entry name" value="FA_desaturase_dom"/>
</dbReference>
<accession>A0A8S1F6N7</accession>
<comment type="subcellular location">
    <subcellularLocation>
        <location evidence="1">Membrane</location>
        <topology evidence="1">Multi-pass membrane protein</topology>
    </subcellularLocation>
</comment>
<keyword evidence="11" id="KW-1185">Reference proteome</keyword>
<evidence type="ECO:0000256" key="8">
    <source>
        <dbReference type="SAM" id="Phobius"/>
    </source>
</evidence>
<evidence type="ECO:0000256" key="4">
    <source>
        <dbReference type="ARBA" id="ARBA00022989"/>
    </source>
</evidence>
<proteinExistence type="inferred from homology"/>
<evidence type="ECO:0000259" key="9">
    <source>
        <dbReference type="Pfam" id="PF00487"/>
    </source>
</evidence>
<dbReference type="GO" id="GO:0006629">
    <property type="term" value="P:lipid metabolic process"/>
    <property type="evidence" value="ECO:0007669"/>
    <property type="project" value="UniProtKB-KW"/>
</dbReference>
<evidence type="ECO:0000256" key="3">
    <source>
        <dbReference type="ARBA" id="ARBA00022692"/>
    </source>
</evidence>
<dbReference type="CDD" id="cd03506">
    <property type="entry name" value="Delta6-FADS-like"/>
    <property type="match status" value="1"/>
</dbReference>
<dbReference type="OrthoDB" id="260091at2759"/>
<feature type="transmembrane region" description="Helical" evidence="8">
    <location>
        <begin position="320"/>
        <end position="340"/>
    </location>
</feature>
<dbReference type="InterPro" id="IPR036400">
    <property type="entry name" value="Cyt_B5-like_heme/steroid_sf"/>
</dbReference>
<keyword evidence="5" id="KW-0560">Oxidoreductase</keyword>
<dbReference type="GO" id="GO:0016020">
    <property type="term" value="C:membrane"/>
    <property type="evidence" value="ECO:0007669"/>
    <property type="project" value="UniProtKB-SubCell"/>
</dbReference>
<name>A0A8S1F6N7_9PELO</name>
<feature type="transmembrane region" description="Helical" evidence="8">
    <location>
        <begin position="297"/>
        <end position="314"/>
    </location>
</feature>
<evidence type="ECO:0000256" key="5">
    <source>
        <dbReference type="ARBA" id="ARBA00023002"/>
    </source>
</evidence>
<dbReference type="EMBL" id="CADEPM010000008">
    <property type="protein sequence ID" value="CAB3409513.1"/>
    <property type="molecule type" value="Genomic_DNA"/>
</dbReference>
<keyword evidence="6" id="KW-0443">Lipid metabolism</keyword>
<comment type="similarity">
    <text evidence="2">Belongs to the fatty acid desaturase type 1 family.</text>
</comment>
<evidence type="ECO:0000256" key="7">
    <source>
        <dbReference type="ARBA" id="ARBA00023136"/>
    </source>
</evidence>
<reference evidence="10 11" key="1">
    <citation type="submission" date="2020-04" db="EMBL/GenBank/DDBJ databases">
        <authorList>
            <person name="Laetsch R D."/>
            <person name="Stevens L."/>
            <person name="Kumar S."/>
            <person name="Blaxter L. M."/>
        </authorList>
    </citation>
    <scope>NUCLEOTIDE SEQUENCE [LARGE SCALE GENOMIC DNA]</scope>
</reference>
<dbReference type="SUPFAM" id="SSF55856">
    <property type="entry name" value="Cytochrome b5-like heme/steroid binding domain"/>
    <property type="match status" value="1"/>
</dbReference>
<gene>
    <name evidence="10" type="ORF">CBOVIS_LOCUS11158</name>
</gene>
<dbReference type="Pfam" id="PF00487">
    <property type="entry name" value="FA_desaturase"/>
    <property type="match status" value="1"/>
</dbReference>
<dbReference type="Gene3D" id="3.10.120.10">
    <property type="entry name" value="Cytochrome b5-like heme/steroid binding domain"/>
    <property type="match status" value="1"/>
</dbReference>
<feature type="transmembrane region" description="Helical" evidence="8">
    <location>
        <begin position="256"/>
        <end position="277"/>
    </location>
</feature>
<dbReference type="AlphaFoldDB" id="A0A8S1F6N7"/>
<feature type="transmembrane region" description="Helical" evidence="8">
    <location>
        <begin position="139"/>
        <end position="166"/>
    </location>
</feature>
<feature type="domain" description="Fatty acid desaturase" evidence="9">
    <location>
        <begin position="155"/>
        <end position="418"/>
    </location>
</feature>
<sequence length="448" mass="52151">MVLRDLEKDEPFYLKIDGKWVYVDEEVLKAHPGGSAITTYKNMDATTVFHTFHTGSKTAYKWLNELKTKCPTQEPCIVIPKIQDDSMLGYDDVNMGKFDLSQEKSEEIKKSFEKLRIRVRELGLMNGSPVFYLRKVIEAILTIGLAMYLQYHGFYLVAAILMGVAWQQLGWLVHEFAHHQLFKNRYYNDLASYFVGNFLQGFSSGGWKEQHNVHHAATNVVGKDGDLDLMPYYATVARDLKLADSWLLSVIQYQHIYWTFLLPLLRLSWLVQSILFVRAMPTHFYKYYRDTAKYETVGLALHWTYVAVQLYFLPDTPTRIMFFLVSQMVGGFLLAHVVTFNHYSVEKYTLSSNIMSNYACLQLMTTRNMRPGLFIDWLWGGLNYQIEHHLFPTMPRHNLNTVMPLVKEFARQNGLPYMVDDYFTGYKLGLAQFYNIAQIATKLTHKIM</sequence>
<organism evidence="10 11">
    <name type="scientific">Caenorhabditis bovis</name>
    <dbReference type="NCBI Taxonomy" id="2654633"/>
    <lineage>
        <taxon>Eukaryota</taxon>
        <taxon>Metazoa</taxon>
        <taxon>Ecdysozoa</taxon>
        <taxon>Nematoda</taxon>
        <taxon>Chromadorea</taxon>
        <taxon>Rhabditida</taxon>
        <taxon>Rhabditina</taxon>
        <taxon>Rhabditomorpha</taxon>
        <taxon>Rhabditoidea</taxon>
        <taxon>Rhabditidae</taxon>
        <taxon>Peloderinae</taxon>
        <taxon>Caenorhabditis</taxon>
    </lineage>
</organism>
<dbReference type="GO" id="GO:0016717">
    <property type="term" value="F:oxidoreductase activity, acting on paired donors, with oxidation of a pair of donors resulting in the reduction of molecular oxygen to two molecules of water"/>
    <property type="evidence" value="ECO:0007669"/>
    <property type="project" value="TreeGrafter"/>
</dbReference>
<dbReference type="PANTHER" id="PTHR19353:SF88">
    <property type="entry name" value="DELTA(5) FATTY ACID DESATURASE FAT-4"/>
    <property type="match status" value="1"/>
</dbReference>
<keyword evidence="4 8" id="KW-1133">Transmembrane helix</keyword>
<evidence type="ECO:0000313" key="11">
    <source>
        <dbReference type="Proteomes" id="UP000494206"/>
    </source>
</evidence>
<dbReference type="InterPro" id="IPR012171">
    <property type="entry name" value="Fatty_acid_desaturase"/>
</dbReference>
<dbReference type="PIRSF" id="PIRSF015921">
    <property type="entry name" value="FA_sphinglp_des"/>
    <property type="match status" value="1"/>
</dbReference>
<evidence type="ECO:0000256" key="2">
    <source>
        <dbReference type="ARBA" id="ARBA00009295"/>
    </source>
</evidence>
<keyword evidence="3 8" id="KW-0812">Transmembrane</keyword>
<evidence type="ECO:0000256" key="1">
    <source>
        <dbReference type="ARBA" id="ARBA00004141"/>
    </source>
</evidence>
<comment type="caution">
    <text evidence="10">The sequence shown here is derived from an EMBL/GenBank/DDBJ whole genome shotgun (WGS) entry which is preliminary data.</text>
</comment>
<evidence type="ECO:0000313" key="10">
    <source>
        <dbReference type="EMBL" id="CAB3409513.1"/>
    </source>
</evidence>
<evidence type="ECO:0000256" key="6">
    <source>
        <dbReference type="ARBA" id="ARBA00023098"/>
    </source>
</evidence>
<protein>
    <recommendedName>
        <fullName evidence="9">Fatty acid desaturase domain-containing protein</fullName>
    </recommendedName>
</protein>
<dbReference type="Proteomes" id="UP000494206">
    <property type="component" value="Unassembled WGS sequence"/>
</dbReference>
<keyword evidence="7 8" id="KW-0472">Membrane</keyword>